<name>Q5BR63_SCHJA</name>
<organism evidence="2">
    <name type="scientific">Schistosoma japonicum</name>
    <name type="common">Blood fluke</name>
    <dbReference type="NCBI Taxonomy" id="6182"/>
    <lineage>
        <taxon>Eukaryota</taxon>
        <taxon>Metazoa</taxon>
        <taxon>Spiralia</taxon>
        <taxon>Lophotrochozoa</taxon>
        <taxon>Platyhelminthes</taxon>
        <taxon>Trematoda</taxon>
        <taxon>Digenea</taxon>
        <taxon>Strigeidida</taxon>
        <taxon>Schistosomatoidea</taxon>
        <taxon>Schistosomatidae</taxon>
        <taxon>Schistosoma</taxon>
    </lineage>
</organism>
<feature type="compositionally biased region" description="Polar residues" evidence="1">
    <location>
        <begin position="78"/>
        <end position="95"/>
    </location>
</feature>
<feature type="region of interest" description="Disordered" evidence="1">
    <location>
        <begin position="1"/>
        <end position="95"/>
    </location>
</feature>
<dbReference type="EMBL" id="AY915752">
    <property type="protein sequence ID" value="AAX30973.2"/>
    <property type="molecule type" value="mRNA"/>
</dbReference>
<sequence>MGNCARKHISPPPADENSCETSGNVVRTSSQPADLRDSYKSNSFKINHGDAPTDELAMLRGDETSLLRSTRERCSTGKDLSSGSKSNIATPKSSL</sequence>
<reference evidence="2" key="2">
    <citation type="journal article" date="2006" name="PLoS Pathog.">
        <title>New perspectives on host-parasite interplay by comparative transcriptomic and proteomic analyses of Schistosoma japonicum.</title>
        <authorList>
            <person name="Liu F."/>
            <person name="Lu J."/>
            <person name="Hu W."/>
            <person name="Wang S.Y."/>
            <person name="Cui S.J."/>
            <person name="Chi M."/>
            <person name="Yan Q."/>
            <person name="Wang X.R."/>
            <person name="Song H.D."/>
            <person name="Xu X.N."/>
            <person name="Wang J.J."/>
            <person name="Zhang X.L."/>
            <person name="Zhang X."/>
            <person name="Wang Z.Q."/>
            <person name="Xue C.L."/>
            <person name="Brindley P.J."/>
            <person name="McManus D.P."/>
            <person name="Yang P.Y."/>
            <person name="Feng Z."/>
            <person name="Chen Z."/>
            <person name="Han Z.G."/>
        </authorList>
    </citation>
    <scope>NUCLEOTIDE SEQUENCE</scope>
</reference>
<feature type="compositionally biased region" description="Basic and acidic residues" evidence="1">
    <location>
        <begin position="60"/>
        <end position="76"/>
    </location>
</feature>
<evidence type="ECO:0000313" key="2">
    <source>
        <dbReference type="EMBL" id="AAX30973.2"/>
    </source>
</evidence>
<dbReference type="AlphaFoldDB" id="Q5BR63"/>
<protein>
    <submittedName>
        <fullName evidence="2">SJCHGC09666 protein</fullName>
    </submittedName>
</protein>
<feature type="compositionally biased region" description="Polar residues" evidence="1">
    <location>
        <begin position="19"/>
        <end position="32"/>
    </location>
</feature>
<proteinExistence type="evidence at transcript level"/>
<reference evidence="2" key="1">
    <citation type="submission" date="2005-01" db="EMBL/GenBank/DDBJ databases">
        <authorList>
            <person name="Han Z."/>
        </authorList>
    </citation>
    <scope>NUCLEOTIDE SEQUENCE</scope>
</reference>
<accession>Q5BR63</accession>
<evidence type="ECO:0000256" key="1">
    <source>
        <dbReference type="SAM" id="MobiDB-lite"/>
    </source>
</evidence>
<feature type="non-terminal residue" evidence="2">
    <location>
        <position position="95"/>
    </location>
</feature>